<proteinExistence type="inferred from homology"/>
<feature type="compositionally biased region" description="Basic residues" evidence="4">
    <location>
        <begin position="1"/>
        <end position="26"/>
    </location>
</feature>
<evidence type="ECO:0000256" key="3">
    <source>
        <dbReference type="ARBA" id="ARBA00022679"/>
    </source>
</evidence>
<dbReference type="InterPro" id="IPR010426">
    <property type="entry name" value="MTTB_MeTrfase"/>
</dbReference>
<evidence type="ECO:0000313" key="5">
    <source>
        <dbReference type="EMBL" id="SVA68397.1"/>
    </source>
</evidence>
<dbReference type="GO" id="GO:0015948">
    <property type="term" value="P:methanogenesis"/>
    <property type="evidence" value="ECO:0007669"/>
    <property type="project" value="InterPro"/>
</dbReference>
<dbReference type="AlphaFoldDB" id="A0A381XW41"/>
<dbReference type="Pfam" id="PF06253">
    <property type="entry name" value="MTTB"/>
    <property type="match status" value="1"/>
</dbReference>
<comment type="similarity">
    <text evidence="1">Belongs to the trimethylamine methyltransferase family.</text>
</comment>
<dbReference type="EMBL" id="UINC01016427">
    <property type="protein sequence ID" value="SVA68397.1"/>
    <property type="molecule type" value="Genomic_DNA"/>
</dbReference>
<dbReference type="GO" id="GO:0008168">
    <property type="term" value="F:methyltransferase activity"/>
    <property type="evidence" value="ECO:0007669"/>
    <property type="project" value="UniProtKB-KW"/>
</dbReference>
<dbReference type="InterPro" id="IPR038601">
    <property type="entry name" value="MttB-like_sf"/>
</dbReference>
<keyword evidence="2" id="KW-0489">Methyltransferase</keyword>
<accession>A0A381XW41</accession>
<sequence length="71" mass="7888">MSAHKRRSGGSKARRAIRQSKAKKAVVRPGLETGNYKPLSEHDIKKIHHTALEVLENIGISDPIPEILNHT</sequence>
<keyword evidence="3" id="KW-0808">Transferase</keyword>
<name>A0A381XW41_9ZZZZ</name>
<feature type="non-terminal residue" evidence="5">
    <location>
        <position position="71"/>
    </location>
</feature>
<evidence type="ECO:0000256" key="1">
    <source>
        <dbReference type="ARBA" id="ARBA00007137"/>
    </source>
</evidence>
<protein>
    <submittedName>
        <fullName evidence="5">Uncharacterized protein</fullName>
    </submittedName>
</protein>
<organism evidence="5">
    <name type="scientific">marine metagenome</name>
    <dbReference type="NCBI Taxonomy" id="408172"/>
    <lineage>
        <taxon>unclassified sequences</taxon>
        <taxon>metagenomes</taxon>
        <taxon>ecological metagenomes</taxon>
    </lineage>
</organism>
<evidence type="ECO:0000256" key="2">
    <source>
        <dbReference type="ARBA" id="ARBA00022603"/>
    </source>
</evidence>
<gene>
    <name evidence="5" type="ORF">METZ01_LOCUS121251</name>
</gene>
<evidence type="ECO:0000256" key="4">
    <source>
        <dbReference type="SAM" id="MobiDB-lite"/>
    </source>
</evidence>
<dbReference type="GO" id="GO:0032259">
    <property type="term" value="P:methylation"/>
    <property type="evidence" value="ECO:0007669"/>
    <property type="project" value="UniProtKB-KW"/>
</dbReference>
<dbReference type="Gene3D" id="3.20.20.480">
    <property type="entry name" value="Trimethylamine methyltransferase-like"/>
    <property type="match status" value="1"/>
</dbReference>
<reference evidence="5" key="1">
    <citation type="submission" date="2018-05" db="EMBL/GenBank/DDBJ databases">
        <authorList>
            <person name="Lanie J.A."/>
            <person name="Ng W.-L."/>
            <person name="Kazmierczak K.M."/>
            <person name="Andrzejewski T.M."/>
            <person name="Davidsen T.M."/>
            <person name="Wayne K.J."/>
            <person name="Tettelin H."/>
            <person name="Glass J.I."/>
            <person name="Rusch D."/>
            <person name="Podicherti R."/>
            <person name="Tsui H.-C.T."/>
            <person name="Winkler M.E."/>
        </authorList>
    </citation>
    <scope>NUCLEOTIDE SEQUENCE</scope>
</reference>
<feature type="region of interest" description="Disordered" evidence="4">
    <location>
        <begin position="1"/>
        <end position="38"/>
    </location>
</feature>